<organism evidence="1 2">
    <name type="scientific">Bacillus cereus</name>
    <dbReference type="NCBI Taxonomy" id="1396"/>
    <lineage>
        <taxon>Bacteria</taxon>
        <taxon>Bacillati</taxon>
        <taxon>Bacillota</taxon>
        <taxon>Bacilli</taxon>
        <taxon>Bacillales</taxon>
        <taxon>Bacillaceae</taxon>
        <taxon>Bacillus</taxon>
        <taxon>Bacillus cereus group</taxon>
    </lineage>
</organism>
<comment type="caution">
    <text evidence="1">The sequence shown here is derived from an EMBL/GenBank/DDBJ whole genome shotgun (WGS) entry which is preliminary data.</text>
</comment>
<dbReference type="AlphaFoldDB" id="A0A1S9TTA0"/>
<name>A0A1S9TTA0_BACCE</name>
<sequence>MVTSFSPSESPYHFGLRCSLHMLVYDEWNILLLKTEGDDSSHQAVRFAKDVFSSPKSFYLLIFR</sequence>
<gene>
    <name evidence="1" type="ORF">BW897_09180</name>
</gene>
<dbReference type="Proteomes" id="UP000190906">
    <property type="component" value="Unassembled WGS sequence"/>
</dbReference>
<protein>
    <submittedName>
        <fullName evidence="1">Uncharacterized protein</fullName>
    </submittedName>
</protein>
<evidence type="ECO:0000313" key="1">
    <source>
        <dbReference type="EMBL" id="OOR13212.1"/>
    </source>
</evidence>
<accession>A0A1S9TTA0</accession>
<proteinExistence type="predicted"/>
<evidence type="ECO:0000313" key="2">
    <source>
        <dbReference type="Proteomes" id="UP000190906"/>
    </source>
</evidence>
<dbReference type="EMBL" id="MUAJ01000005">
    <property type="protein sequence ID" value="OOR13212.1"/>
    <property type="molecule type" value="Genomic_DNA"/>
</dbReference>
<reference evidence="1 2" key="1">
    <citation type="submission" date="2017-01" db="EMBL/GenBank/DDBJ databases">
        <title>Bacillus cereus isolates.</title>
        <authorList>
            <person name="Beno S.M."/>
        </authorList>
    </citation>
    <scope>NUCLEOTIDE SEQUENCE [LARGE SCALE GENOMIC DNA]</scope>
    <source>
        <strain evidence="1 2">FSL H8-0485</strain>
    </source>
</reference>